<comment type="catalytic activity">
    <reaction evidence="1">
        <text>ATP + protein L-histidine = ADP + protein N-phospho-L-histidine.</text>
        <dbReference type="EC" id="2.7.13.3"/>
    </reaction>
</comment>
<reference evidence="10 11" key="1">
    <citation type="submission" date="2013-09" db="EMBL/GenBank/DDBJ databases">
        <authorList>
            <person name="Zeng Z."/>
            <person name="Chen C."/>
        </authorList>
    </citation>
    <scope>NUCLEOTIDE SEQUENCE [LARGE SCALE GENOMIC DNA]</scope>
    <source>
        <strain evidence="10 11">WB 3.3-2</strain>
    </source>
</reference>
<dbReference type="PANTHER" id="PTHR41523:SF8">
    <property type="entry name" value="ETHYLENE RESPONSE SENSOR PROTEIN"/>
    <property type="match status" value="1"/>
</dbReference>
<dbReference type="Gene3D" id="3.30.450.20">
    <property type="entry name" value="PAS domain"/>
    <property type="match status" value="1"/>
</dbReference>
<evidence type="ECO:0000256" key="7">
    <source>
        <dbReference type="ARBA" id="ARBA00022840"/>
    </source>
</evidence>
<dbReference type="Gene3D" id="3.30.565.10">
    <property type="entry name" value="Histidine kinase-like ATPase, C-terminal domain"/>
    <property type="match status" value="1"/>
</dbReference>
<dbReference type="OrthoDB" id="9767435at2"/>
<keyword evidence="6" id="KW-0418">Kinase</keyword>
<dbReference type="Pfam" id="PF02518">
    <property type="entry name" value="HATPase_c"/>
    <property type="match status" value="1"/>
</dbReference>
<dbReference type="Proteomes" id="UP000030152">
    <property type="component" value="Unassembled WGS sequence"/>
</dbReference>
<evidence type="ECO:0000256" key="6">
    <source>
        <dbReference type="ARBA" id="ARBA00022777"/>
    </source>
</evidence>
<dbReference type="InterPro" id="IPR011495">
    <property type="entry name" value="Sig_transdc_His_kin_sub2_dim/P"/>
</dbReference>
<dbReference type="InterPro" id="IPR005467">
    <property type="entry name" value="His_kinase_dom"/>
</dbReference>
<accession>A0A0A2M356</accession>
<evidence type="ECO:0000313" key="11">
    <source>
        <dbReference type="Proteomes" id="UP000030152"/>
    </source>
</evidence>
<protein>
    <recommendedName>
        <fullName evidence="2">histidine kinase</fullName>
        <ecNumber evidence="2">2.7.13.3</ecNumber>
    </recommendedName>
</protein>
<dbReference type="Pfam" id="PF07568">
    <property type="entry name" value="HisKA_2"/>
    <property type="match status" value="1"/>
</dbReference>
<comment type="caution">
    <text evidence="10">The sequence shown here is derived from an EMBL/GenBank/DDBJ whole genome shotgun (WGS) entry which is preliminary data.</text>
</comment>
<dbReference type="InterPro" id="IPR036890">
    <property type="entry name" value="HATPase_C_sf"/>
</dbReference>
<evidence type="ECO:0000313" key="10">
    <source>
        <dbReference type="EMBL" id="KGO86659.1"/>
    </source>
</evidence>
<dbReference type="PANTHER" id="PTHR41523">
    <property type="entry name" value="TWO-COMPONENT SYSTEM SENSOR PROTEIN"/>
    <property type="match status" value="1"/>
</dbReference>
<dbReference type="EC" id="2.7.13.3" evidence="2"/>
<dbReference type="RefSeq" id="WP_020214106.1">
    <property type="nucleotide sequence ID" value="NZ_JRLX01000009.1"/>
</dbReference>
<evidence type="ECO:0000256" key="3">
    <source>
        <dbReference type="ARBA" id="ARBA00022553"/>
    </source>
</evidence>
<keyword evidence="7" id="KW-0067">ATP-binding</keyword>
<keyword evidence="4" id="KW-0808">Transferase</keyword>
<dbReference type="eggNOG" id="COG3920">
    <property type="taxonomic scope" value="Bacteria"/>
</dbReference>
<evidence type="ECO:0000259" key="9">
    <source>
        <dbReference type="PROSITE" id="PS50109"/>
    </source>
</evidence>
<dbReference type="InterPro" id="IPR003594">
    <property type="entry name" value="HATPase_dom"/>
</dbReference>
<dbReference type="AlphaFoldDB" id="A0A0A2M356"/>
<keyword evidence="11" id="KW-1185">Reference proteome</keyword>
<evidence type="ECO:0000256" key="2">
    <source>
        <dbReference type="ARBA" id="ARBA00012438"/>
    </source>
</evidence>
<dbReference type="GO" id="GO:0004673">
    <property type="term" value="F:protein histidine kinase activity"/>
    <property type="evidence" value="ECO:0007669"/>
    <property type="project" value="UniProtKB-EC"/>
</dbReference>
<name>A0A0A2M356_9FLAO</name>
<keyword evidence="8" id="KW-0472">Membrane</keyword>
<dbReference type="STRING" id="1121895.GCA_000378485_02938"/>
<organism evidence="10 11">
    <name type="scientific">Flavobacterium rivuli WB 3.3-2 = DSM 21788</name>
    <dbReference type="NCBI Taxonomy" id="1121895"/>
    <lineage>
        <taxon>Bacteria</taxon>
        <taxon>Pseudomonadati</taxon>
        <taxon>Bacteroidota</taxon>
        <taxon>Flavobacteriia</taxon>
        <taxon>Flavobacteriales</taxon>
        <taxon>Flavobacteriaceae</taxon>
        <taxon>Flavobacterium</taxon>
    </lineage>
</organism>
<dbReference type="EMBL" id="JRLX01000009">
    <property type="protein sequence ID" value="KGO86659.1"/>
    <property type="molecule type" value="Genomic_DNA"/>
</dbReference>
<keyword evidence="5" id="KW-0547">Nucleotide-binding</keyword>
<dbReference type="SMART" id="SM00387">
    <property type="entry name" value="HATPase_c"/>
    <property type="match status" value="1"/>
</dbReference>
<dbReference type="SUPFAM" id="SSF55874">
    <property type="entry name" value="ATPase domain of HSP90 chaperone/DNA topoisomerase II/histidine kinase"/>
    <property type="match status" value="1"/>
</dbReference>
<sequence>MKFIRLPLLLIFCLFVISLCTWKGTESIFLIVAAAVTLCVAFVAGRKIKENTTLKIKSTKKDAYLTELLAERNWLLREIQHRVKNNLQIVLSLLNSQSNYLEDETALQALHDSRNRIYSLSLIYKKLYQQDSSENVDMNVYVRELVTYLQDSYSSTTILFSINTDEIFLDVERAAPIGLIINETVTNAIKHAFTDKHIGTVNVTFKRSGQGKLILTVADNGRGLPDGFDVNGFTSLGMNLIKGLAEEISGDLSIYNNNGTVIKLVFLEEDFNEIATIEIK</sequence>
<evidence type="ECO:0000256" key="5">
    <source>
        <dbReference type="ARBA" id="ARBA00022741"/>
    </source>
</evidence>
<evidence type="ECO:0000256" key="8">
    <source>
        <dbReference type="SAM" id="Phobius"/>
    </source>
</evidence>
<dbReference type="GO" id="GO:0005524">
    <property type="term" value="F:ATP binding"/>
    <property type="evidence" value="ECO:0007669"/>
    <property type="project" value="UniProtKB-KW"/>
</dbReference>
<feature type="transmembrane region" description="Helical" evidence="8">
    <location>
        <begin position="28"/>
        <end position="45"/>
    </location>
</feature>
<dbReference type="PROSITE" id="PS50109">
    <property type="entry name" value="HIS_KIN"/>
    <property type="match status" value="1"/>
</dbReference>
<proteinExistence type="predicted"/>
<keyword evidence="8" id="KW-0812">Transmembrane</keyword>
<keyword evidence="3" id="KW-0597">Phosphoprotein</keyword>
<evidence type="ECO:0000256" key="1">
    <source>
        <dbReference type="ARBA" id="ARBA00000085"/>
    </source>
</evidence>
<keyword evidence="8" id="KW-1133">Transmembrane helix</keyword>
<feature type="domain" description="Histidine kinase" evidence="9">
    <location>
        <begin position="78"/>
        <end position="270"/>
    </location>
</feature>
<gene>
    <name evidence="10" type="ORF">Q765_10630</name>
</gene>
<evidence type="ECO:0000256" key="4">
    <source>
        <dbReference type="ARBA" id="ARBA00022679"/>
    </source>
</evidence>